<keyword evidence="2 3" id="KW-0175">Coiled coil</keyword>
<dbReference type="PANTHER" id="PTHR19212:SF5">
    <property type="entry name" value="LEUCINE-RICH REPEAT FLIGHTLESS-INTERACTING PROTEIN 1"/>
    <property type="match status" value="1"/>
</dbReference>
<sequence length="305" mass="35222">MKFPDDPESKRIFTEKDREAWINTASCTPPPYLGKSISLFIYLPTPYLPLSDAELKNQKALESISQLEKEKSELTNLVNTLRSTVEELGETLCNCHFEMDELQNECEQKQEAHSALLLENEEIKKELTRREEVLKVSLADAELKNQKALESISQLEEEKSELTNLVNTLRSTVEELGETLYNCHSEMDELQNECEQKQEAHSALPLENEEIKKELTRTEEVLKVSLADAELKNQKALESISQLEEKKSELTNLVNTLLSTVEDLEGQLCDCNLHFDKLKNMCEQQQLDYFILVSEYQRIKKFMKQ</sequence>
<protein>
    <submittedName>
        <fullName evidence="4">Uncharacterized protein</fullName>
    </submittedName>
</protein>
<comment type="similarity">
    <text evidence="1">Belongs to the LRRFIP family.</text>
</comment>
<evidence type="ECO:0000256" key="2">
    <source>
        <dbReference type="ARBA" id="ARBA00023054"/>
    </source>
</evidence>
<evidence type="ECO:0000313" key="4">
    <source>
        <dbReference type="EMBL" id="KAK3506454.1"/>
    </source>
</evidence>
<comment type="caution">
    <text evidence="4">The sequence shown here is derived from an EMBL/GenBank/DDBJ whole genome shotgun (WGS) entry which is preliminary data.</text>
</comment>
<dbReference type="Gene3D" id="1.20.5.4090">
    <property type="match status" value="3"/>
</dbReference>
<gene>
    <name evidence="4" type="ORF">QTP70_000625</name>
</gene>
<organism evidence="4 5">
    <name type="scientific">Hemibagrus guttatus</name>
    <dbReference type="NCBI Taxonomy" id="175788"/>
    <lineage>
        <taxon>Eukaryota</taxon>
        <taxon>Metazoa</taxon>
        <taxon>Chordata</taxon>
        <taxon>Craniata</taxon>
        <taxon>Vertebrata</taxon>
        <taxon>Euteleostomi</taxon>
        <taxon>Actinopterygii</taxon>
        <taxon>Neopterygii</taxon>
        <taxon>Teleostei</taxon>
        <taxon>Ostariophysi</taxon>
        <taxon>Siluriformes</taxon>
        <taxon>Bagridae</taxon>
        <taxon>Hemibagrus</taxon>
    </lineage>
</organism>
<evidence type="ECO:0000256" key="3">
    <source>
        <dbReference type="SAM" id="Coils"/>
    </source>
</evidence>
<dbReference type="PANTHER" id="PTHR19212">
    <property type="entry name" value="LEUCINE RICH REPEAT IN FLII INTERACTING PROTEIN"/>
    <property type="match status" value="1"/>
</dbReference>
<dbReference type="GO" id="GO:0000981">
    <property type="term" value="F:DNA-binding transcription factor activity, RNA polymerase II-specific"/>
    <property type="evidence" value="ECO:0007669"/>
    <property type="project" value="TreeGrafter"/>
</dbReference>
<dbReference type="AlphaFoldDB" id="A0AAE0PQP5"/>
<feature type="coiled-coil region" evidence="3">
    <location>
        <begin position="226"/>
        <end position="267"/>
    </location>
</feature>
<proteinExistence type="inferred from homology"/>
<dbReference type="EMBL" id="JAUCMX010000030">
    <property type="protein sequence ID" value="KAK3506454.1"/>
    <property type="molecule type" value="Genomic_DNA"/>
</dbReference>
<feature type="coiled-coil region" evidence="3">
    <location>
        <begin position="50"/>
        <end position="200"/>
    </location>
</feature>
<dbReference type="InterPro" id="IPR019139">
    <property type="entry name" value="LRRFIP1/2"/>
</dbReference>
<accession>A0AAE0PQP5</accession>
<dbReference type="Pfam" id="PF09738">
    <property type="entry name" value="LRRFIP"/>
    <property type="match status" value="1"/>
</dbReference>
<dbReference type="GO" id="GO:0000978">
    <property type="term" value="F:RNA polymerase II cis-regulatory region sequence-specific DNA binding"/>
    <property type="evidence" value="ECO:0007669"/>
    <property type="project" value="TreeGrafter"/>
</dbReference>
<reference evidence="4" key="1">
    <citation type="submission" date="2023-06" db="EMBL/GenBank/DDBJ databases">
        <title>Male Hemibagrus guttatus genome.</title>
        <authorList>
            <person name="Bian C."/>
        </authorList>
    </citation>
    <scope>NUCLEOTIDE SEQUENCE</scope>
    <source>
        <strain evidence="4">Male_cb2023</strain>
        <tissue evidence="4">Muscle</tissue>
    </source>
</reference>
<name>A0AAE0PQP5_9TELE</name>
<evidence type="ECO:0000256" key="1">
    <source>
        <dbReference type="ARBA" id="ARBA00008275"/>
    </source>
</evidence>
<keyword evidence="5" id="KW-1185">Reference proteome</keyword>
<evidence type="ECO:0000313" key="5">
    <source>
        <dbReference type="Proteomes" id="UP001274896"/>
    </source>
</evidence>
<dbReference type="Proteomes" id="UP001274896">
    <property type="component" value="Unassembled WGS sequence"/>
</dbReference>